<accession>V9D7B8</accession>
<dbReference type="HOGENOM" id="CLU_026242_2_0_1"/>
<dbReference type="AlphaFoldDB" id="V9D7B8"/>
<feature type="compositionally biased region" description="Low complexity" evidence="1">
    <location>
        <begin position="366"/>
        <end position="391"/>
    </location>
</feature>
<feature type="compositionally biased region" description="Basic and acidic residues" evidence="1">
    <location>
        <begin position="131"/>
        <end position="148"/>
    </location>
</feature>
<feature type="compositionally biased region" description="Polar residues" evidence="1">
    <location>
        <begin position="401"/>
        <end position="448"/>
    </location>
</feature>
<gene>
    <name evidence="2" type="ORF">G647_06611</name>
</gene>
<feature type="compositionally biased region" description="Polar residues" evidence="1">
    <location>
        <begin position="150"/>
        <end position="162"/>
    </location>
</feature>
<feature type="region of interest" description="Disordered" evidence="1">
    <location>
        <begin position="289"/>
        <end position="308"/>
    </location>
</feature>
<feature type="compositionally biased region" description="Low complexity" evidence="1">
    <location>
        <begin position="41"/>
        <end position="61"/>
    </location>
</feature>
<dbReference type="EMBL" id="KB822706">
    <property type="protein sequence ID" value="ETI22536.1"/>
    <property type="molecule type" value="Genomic_DNA"/>
</dbReference>
<feature type="compositionally biased region" description="Polar residues" evidence="1">
    <location>
        <begin position="62"/>
        <end position="72"/>
    </location>
</feature>
<organism evidence="2 3">
    <name type="scientific">Cladophialophora carrionii CBS 160.54</name>
    <dbReference type="NCBI Taxonomy" id="1279043"/>
    <lineage>
        <taxon>Eukaryota</taxon>
        <taxon>Fungi</taxon>
        <taxon>Dikarya</taxon>
        <taxon>Ascomycota</taxon>
        <taxon>Pezizomycotina</taxon>
        <taxon>Eurotiomycetes</taxon>
        <taxon>Chaetothyriomycetidae</taxon>
        <taxon>Chaetothyriales</taxon>
        <taxon>Herpotrichiellaceae</taxon>
        <taxon>Cladophialophora</taxon>
    </lineage>
</organism>
<feature type="compositionally biased region" description="Basic and acidic residues" evidence="1">
    <location>
        <begin position="289"/>
        <end position="306"/>
    </location>
</feature>
<evidence type="ECO:0000256" key="1">
    <source>
        <dbReference type="SAM" id="MobiDB-lite"/>
    </source>
</evidence>
<dbReference type="GeneID" id="19985104"/>
<feature type="region of interest" description="Disordered" evidence="1">
    <location>
        <begin position="29"/>
        <end position="187"/>
    </location>
</feature>
<name>V9D7B8_9EURO</name>
<reference evidence="2 3" key="1">
    <citation type="submission" date="2013-03" db="EMBL/GenBank/DDBJ databases">
        <title>The Genome Sequence of Cladophialophora carrionii CBS 160.54.</title>
        <authorList>
            <consortium name="The Broad Institute Genomics Platform"/>
            <person name="Cuomo C."/>
            <person name="de Hoog S."/>
            <person name="Gorbushina A."/>
            <person name="Walker B."/>
            <person name="Young S.K."/>
            <person name="Zeng Q."/>
            <person name="Gargeya S."/>
            <person name="Fitzgerald M."/>
            <person name="Haas B."/>
            <person name="Abouelleil A."/>
            <person name="Allen A.W."/>
            <person name="Alvarado L."/>
            <person name="Arachchi H.M."/>
            <person name="Berlin A.M."/>
            <person name="Chapman S.B."/>
            <person name="Gainer-Dewar J."/>
            <person name="Goldberg J."/>
            <person name="Griggs A."/>
            <person name="Gujja S."/>
            <person name="Hansen M."/>
            <person name="Howarth C."/>
            <person name="Imamovic A."/>
            <person name="Ireland A."/>
            <person name="Larimer J."/>
            <person name="McCowan C."/>
            <person name="Murphy C."/>
            <person name="Pearson M."/>
            <person name="Poon T.W."/>
            <person name="Priest M."/>
            <person name="Roberts A."/>
            <person name="Saif S."/>
            <person name="Shea T."/>
            <person name="Sisk P."/>
            <person name="Sykes S."/>
            <person name="Wortman J."/>
            <person name="Nusbaum C."/>
            <person name="Birren B."/>
        </authorList>
    </citation>
    <scope>NUCLEOTIDE SEQUENCE [LARGE SCALE GENOMIC DNA]</scope>
    <source>
        <strain evidence="2 3">CBS 160.54</strain>
    </source>
</reference>
<evidence type="ECO:0000313" key="2">
    <source>
        <dbReference type="EMBL" id="ETI22536.1"/>
    </source>
</evidence>
<dbReference type="RefSeq" id="XP_008729153.1">
    <property type="nucleotide sequence ID" value="XM_008730931.1"/>
</dbReference>
<proteinExistence type="predicted"/>
<evidence type="ECO:0000313" key="3">
    <source>
        <dbReference type="Proteomes" id="UP000030678"/>
    </source>
</evidence>
<dbReference type="OrthoDB" id="5138418at2759"/>
<feature type="region of interest" description="Disordered" evidence="1">
    <location>
        <begin position="313"/>
        <end position="469"/>
    </location>
</feature>
<dbReference type="Proteomes" id="UP000030678">
    <property type="component" value="Unassembled WGS sequence"/>
</dbReference>
<dbReference type="VEuPathDB" id="FungiDB:G647_06611"/>
<feature type="compositionally biased region" description="Polar residues" evidence="1">
    <location>
        <begin position="87"/>
        <end position="117"/>
    </location>
</feature>
<protein>
    <submittedName>
        <fullName evidence="2">Uncharacterized protein</fullName>
    </submittedName>
</protein>
<feature type="compositionally biased region" description="Basic and acidic residues" evidence="1">
    <location>
        <begin position="319"/>
        <end position="332"/>
    </location>
</feature>
<sequence>MTVVMEPNPMPGTFLPDNDFSFRCAKFKASPFLPPDRDTLNTTTTSSSSSSSSSFSQNSQSGCRQSEINTSRFSDDQRYSRKRPRLNTGSLQDAAHNRSTSAHGDVSSPSPLVNTNYRIAGGLDTPTASRTQHEEDAHEFDYEIDCRPSRYSSQNSLHTTDSYFPKTSAPDQSRKNKRRLSPPSPPMKGWGKTVWAFTGGFAGKVINFCWNTTFSGFYAGGGGGYKFDTGTTGPASSTWADVGTKGDGYGNGYSTYSRKMDQEITPLPGGFPDESPEFIEDYMSKLTVDQEEHNDVTPRKGRRDEAPATSRYNSWVLVEDSHGTSRSRESSPVRKKSRASTANLYAARPSNVPRHPSHTLCRPCLTPRSSTARSSASYASPRNSISSISTTKHQPHHAITSFPTTDPQENTGRRQSTRPSSSHSNRGSPASPCRQSSVSPTSPSQKQSPEVRKFEQKMRKKEAKQDQTMNRFNYRLQAMIREGQAALGSRVEVEMGDEDVDLDEGYYEDRDVKGGIRAWGTEDARHWPRS</sequence>